<sequence length="547" mass="56719">MGDSLRPYLKMQNLFCRDIDRNASPSLVRDKLERMCPLGKVVLPIDHNNPNSHIGSAYLNYNTHDEAKKALTKYRFAVVFNGHPAKLMYSALDKDRVFGPFSLKFQIIIKNLSEEVDVEMLYDFFSQFGEIYQCKTDTDLYHQYFGQVTYMDEDSVEAAVAGANQTRWQSSVIVVEPHHKAHLAHTAPRSSTPVPDTSSAQDFPSLGGSSGGGSSSAATAAAAAAAAAQQQQLQRQAAAAAAQRQAQQQQQQQQQQLLLDEQSLFTGAPVNFALQGSSSVGLPPPFTLAVSSPLAAAPDAASLSALDAPVQMPSGFSTSGGGSVSGLGLTHSAPVAPTSGSGLEELRLNLTGLNTSPSATTAAAAAAPAGPAPAHGGPLHLLHLLAQRREAAASASAGSGNLSPAGDQPVSRLGFASHNLGSSAAVGTPTGASSAALGASRANGSISSSGGGGRVGVSGQRSSSSGKGGVLRGVLETLEQVSEALCCPITHEVFVDPVVAADGITYERKAIVDWLGSHNTSPMTNSVLPNLLLHPNSLVKTLVEELL</sequence>
<evidence type="ECO:0000313" key="7">
    <source>
        <dbReference type="Proteomes" id="UP000256970"/>
    </source>
</evidence>
<dbReference type="GO" id="GO:0004842">
    <property type="term" value="F:ubiquitin-protein transferase activity"/>
    <property type="evidence" value="ECO:0007669"/>
    <property type="project" value="InterPro"/>
</dbReference>
<dbReference type="PROSITE" id="PS51698">
    <property type="entry name" value="U_BOX"/>
    <property type="match status" value="1"/>
</dbReference>
<dbReference type="InterPro" id="IPR035979">
    <property type="entry name" value="RBD_domain_sf"/>
</dbReference>
<organism evidence="6 7">
    <name type="scientific">Tetradesmus obliquus</name>
    <name type="common">Green alga</name>
    <name type="synonym">Acutodesmus obliquus</name>
    <dbReference type="NCBI Taxonomy" id="3088"/>
    <lineage>
        <taxon>Eukaryota</taxon>
        <taxon>Viridiplantae</taxon>
        <taxon>Chlorophyta</taxon>
        <taxon>core chlorophytes</taxon>
        <taxon>Chlorophyceae</taxon>
        <taxon>CS clade</taxon>
        <taxon>Sphaeropleales</taxon>
        <taxon>Scenedesmaceae</taxon>
        <taxon>Tetradesmus</taxon>
    </lineage>
</organism>
<name>A0A383VC19_TETOB</name>
<feature type="coiled-coil region" evidence="2">
    <location>
        <begin position="223"/>
        <end position="250"/>
    </location>
</feature>
<dbReference type="PANTHER" id="PTHR46573:SF1">
    <property type="entry name" value="WD REPEAT, SAM AND U-BOX DOMAIN-CONTAINING PROTEIN 1"/>
    <property type="match status" value="1"/>
</dbReference>
<keyword evidence="1" id="KW-0694">RNA-binding</keyword>
<dbReference type="Pfam" id="PF04564">
    <property type="entry name" value="U-box"/>
    <property type="match status" value="1"/>
</dbReference>
<accession>A0A383VC19</accession>
<dbReference type="SUPFAM" id="SSF54928">
    <property type="entry name" value="RNA-binding domain, RBD"/>
    <property type="match status" value="2"/>
</dbReference>
<dbReference type="Pfam" id="PF00076">
    <property type="entry name" value="RRM_1"/>
    <property type="match status" value="1"/>
</dbReference>
<dbReference type="EMBL" id="FNXT01000218">
    <property type="protein sequence ID" value="SZX62309.1"/>
    <property type="molecule type" value="Genomic_DNA"/>
</dbReference>
<dbReference type="STRING" id="3088.A0A383VC19"/>
<proteinExistence type="predicted"/>
<dbReference type="Gene3D" id="3.30.40.10">
    <property type="entry name" value="Zinc/RING finger domain, C3HC4 (zinc finger)"/>
    <property type="match status" value="1"/>
</dbReference>
<evidence type="ECO:0000256" key="1">
    <source>
        <dbReference type="PROSITE-ProRule" id="PRU00176"/>
    </source>
</evidence>
<dbReference type="Proteomes" id="UP000256970">
    <property type="component" value="Unassembled WGS sequence"/>
</dbReference>
<dbReference type="InterPro" id="IPR000504">
    <property type="entry name" value="RRM_dom"/>
</dbReference>
<dbReference type="InterPro" id="IPR003613">
    <property type="entry name" value="Ubox_domain"/>
</dbReference>
<dbReference type="InterPro" id="IPR012677">
    <property type="entry name" value="Nucleotide-bd_a/b_plait_sf"/>
</dbReference>
<dbReference type="SMART" id="SM00360">
    <property type="entry name" value="RRM"/>
    <property type="match status" value="2"/>
</dbReference>
<dbReference type="SUPFAM" id="SSF57850">
    <property type="entry name" value="RING/U-box"/>
    <property type="match status" value="1"/>
</dbReference>
<dbReference type="InterPro" id="IPR052085">
    <property type="entry name" value="WD-SAM-U-box"/>
</dbReference>
<dbReference type="CDD" id="cd16655">
    <property type="entry name" value="RING-Ubox_WDSUB1-like"/>
    <property type="match status" value="1"/>
</dbReference>
<feature type="compositionally biased region" description="Polar residues" evidence="3">
    <location>
        <begin position="188"/>
        <end position="202"/>
    </location>
</feature>
<feature type="region of interest" description="Disordered" evidence="3">
    <location>
        <begin position="395"/>
        <end position="414"/>
    </location>
</feature>
<evidence type="ECO:0000259" key="5">
    <source>
        <dbReference type="PROSITE" id="PS51698"/>
    </source>
</evidence>
<dbReference type="CDD" id="cd00590">
    <property type="entry name" value="RRM_SF"/>
    <property type="match status" value="1"/>
</dbReference>
<dbReference type="PROSITE" id="PS50102">
    <property type="entry name" value="RRM"/>
    <property type="match status" value="1"/>
</dbReference>
<dbReference type="SMART" id="SM00504">
    <property type="entry name" value="Ubox"/>
    <property type="match status" value="1"/>
</dbReference>
<evidence type="ECO:0000313" key="6">
    <source>
        <dbReference type="EMBL" id="SZX62309.1"/>
    </source>
</evidence>
<evidence type="ECO:0008006" key="8">
    <source>
        <dbReference type="Google" id="ProtNLM"/>
    </source>
</evidence>
<dbReference type="InterPro" id="IPR013083">
    <property type="entry name" value="Znf_RING/FYVE/PHD"/>
</dbReference>
<keyword evidence="2" id="KW-0175">Coiled coil</keyword>
<dbReference type="AlphaFoldDB" id="A0A383VC19"/>
<protein>
    <recommendedName>
        <fullName evidence="8">U-box domain-containing protein</fullName>
    </recommendedName>
</protein>
<reference evidence="6 7" key="1">
    <citation type="submission" date="2016-10" db="EMBL/GenBank/DDBJ databases">
        <authorList>
            <person name="Cai Z."/>
        </authorList>
    </citation>
    <scope>NUCLEOTIDE SEQUENCE [LARGE SCALE GENOMIC DNA]</scope>
</reference>
<feature type="domain" description="RRM" evidence="4">
    <location>
        <begin position="105"/>
        <end position="180"/>
    </location>
</feature>
<feature type="compositionally biased region" description="Low complexity" evidence="3">
    <location>
        <begin position="395"/>
        <end position="406"/>
    </location>
</feature>
<feature type="compositionally biased region" description="Low complexity" evidence="3">
    <location>
        <begin position="431"/>
        <end position="448"/>
    </location>
</feature>
<dbReference type="UniPathway" id="UPA00143"/>
<feature type="region of interest" description="Disordered" evidence="3">
    <location>
        <begin position="427"/>
        <end position="469"/>
    </location>
</feature>
<dbReference type="PANTHER" id="PTHR46573">
    <property type="entry name" value="WD REPEAT, SAM AND U-BOX DOMAIN-CONTAINING PROTEIN 1"/>
    <property type="match status" value="1"/>
</dbReference>
<dbReference type="Gene3D" id="3.30.70.330">
    <property type="match status" value="2"/>
</dbReference>
<gene>
    <name evidence="6" type="ORF">BQ4739_LOCUS2906</name>
</gene>
<evidence type="ECO:0000259" key="4">
    <source>
        <dbReference type="PROSITE" id="PS50102"/>
    </source>
</evidence>
<evidence type="ECO:0000256" key="3">
    <source>
        <dbReference type="SAM" id="MobiDB-lite"/>
    </source>
</evidence>
<keyword evidence="7" id="KW-1185">Reference proteome</keyword>
<evidence type="ECO:0000256" key="2">
    <source>
        <dbReference type="SAM" id="Coils"/>
    </source>
</evidence>
<feature type="domain" description="U-box" evidence="5">
    <location>
        <begin position="480"/>
        <end position="547"/>
    </location>
</feature>
<dbReference type="GO" id="GO:0003723">
    <property type="term" value="F:RNA binding"/>
    <property type="evidence" value="ECO:0007669"/>
    <property type="project" value="UniProtKB-UniRule"/>
</dbReference>
<dbReference type="GO" id="GO:0016567">
    <property type="term" value="P:protein ubiquitination"/>
    <property type="evidence" value="ECO:0007669"/>
    <property type="project" value="UniProtKB-UniPathway"/>
</dbReference>
<feature type="region of interest" description="Disordered" evidence="3">
    <location>
        <begin position="182"/>
        <end position="215"/>
    </location>
</feature>